<dbReference type="Pfam" id="PF00211">
    <property type="entry name" value="Guanylate_cyc"/>
    <property type="match status" value="1"/>
</dbReference>
<dbReference type="InterPro" id="IPR001054">
    <property type="entry name" value="A/G_cyclase"/>
</dbReference>
<dbReference type="AlphaFoldDB" id="A0A2P2DVC5"/>
<dbReference type="GO" id="GO:0006171">
    <property type="term" value="P:cAMP biosynthetic process"/>
    <property type="evidence" value="ECO:0007669"/>
    <property type="project" value="TreeGrafter"/>
</dbReference>
<feature type="transmembrane region" description="Helical" evidence="1">
    <location>
        <begin position="95"/>
        <end position="112"/>
    </location>
</feature>
<gene>
    <name evidence="3" type="ORF">LPTSP4_00810</name>
</gene>
<feature type="transmembrane region" description="Helical" evidence="1">
    <location>
        <begin position="168"/>
        <end position="189"/>
    </location>
</feature>
<evidence type="ECO:0000259" key="2">
    <source>
        <dbReference type="PROSITE" id="PS50125"/>
    </source>
</evidence>
<feature type="domain" description="Guanylate cyclase" evidence="2">
    <location>
        <begin position="229"/>
        <end position="364"/>
    </location>
</feature>
<dbReference type="SUPFAM" id="SSF55073">
    <property type="entry name" value="Nucleotide cyclase"/>
    <property type="match status" value="1"/>
</dbReference>
<dbReference type="SMART" id="SM00044">
    <property type="entry name" value="CYCc"/>
    <property type="match status" value="1"/>
</dbReference>
<dbReference type="InterPro" id="IPR029787">
    <property type="entry name" value="Nucleotide_cyclase"/>
</dbReference>
<keyword evidence="4" id="KW-1185">Reference proteome</keyword>
<reference evidence="3 4" key="1">
    <citation type="submission" date="2018-02" db="EMBL/GenBank/DDBJ databases">
        <title>Novel Leptospira species isolated from soil and water in Japan.</title>
        <authorList>
            <person name="Nakao R."/>
            <person name="Masuzawa T."/>
        </authorList>
    </citation>
    <scope>NUCLEOTIDE SEQUENCE [LARGE SCALE GENOMIC DNA]</scope>
    <source>
        <strain evidence="3 4">YH101</strain>
    </source>
</reference>
<dbReference type="PANTHER" id="PTHR43081:SF1">
    <property type="entry name" value="ADENYLATE CYCLASE, TERMINAL-DIFFERENTIATION SPECIFIC"/>
    <property type="match status" value="1"/>
</dbReference>
<evidence type="ECO:0000313" key="3">
    <source>
        <dbReference type="EMBL" id="GBF48582.1"/>
    </source>
</evidence>
<feature type="transmembrane region" description="Helical" evidence="1">
    <location>
        <begin position="29"/>
        <end position="49"/>
    </location>
</feature>
<comment type="caution">
    <text evidence="3">The sequence shown here is derived from an EMBL/GenBank/DDBJ whole genome shotgun (WGS) entry which is preliminary data.</text>
</comment>
<dbReference type="CDD" id="cd07302">
    <property type="entry name" value="CHD"/>
    <property type="match status" value="1"/>
</dbReference>
<sequence>MANRFRYVAGFGILISILANLSNTNYGSMGYVVNVGTIAIYFFNAWLHSKVLKIPSERIRYWYEYFSIFLDNTLVASALWSWYLLSGHNNANFLIKNPLHFYFILPIAIGLIQLRANLVLFSILCYFIYFYTYALYAFIQGTSHTLDWYEYVLGPQIIVSDAVLARPVVYLCLVISIIYAINSFYQMLVRLAQVEAQKKSLSRYFSPDLIPHLSTQTSSLEIGKRQKVTVLFSDIRGFTSFSESLDPQTLSGFLSEYRGRMTKSVFKFGGTLDKFIGDAVMATFGTPFPSPKPGFDAENAVNAAIDMLVELNQFNAERKAKGEMEIRIGIGIHTGEVFAGNVGKEDRMEYTVIGDTVNTASRIESACKALHAELLVSEDVWREIGEPDSFQRKGKVKLKGKENSIYLFEWKP</sequence>
<feature type="transmembrane region" description="Helical" evidence="1">
    <location>
        <begin position="7"/>
        <end position="23"/>
    </location>
</feature>
<dbReference type="EMBL" id="BFBB01000001">
    <property type="protein sequence ID" value="GBF48582.1"/>
    <property type="molecule type" value="Genomic_DNA"/>
</dbReference>
<dbReference type="GO" id="GO:0035556">
    <property type="term" value="P:intracellular signal transduction"/>
    <property type="evidence" value="ECO:0007669"/>
    <property type="project" value="InterPro"/>
</dbReference>
<name>A0A2P2DVC5_9LEPT</name>
<dbReference type="PROSITE" id="PS50125">
    <property type="entry name" value="GUANYLATE_CYCLASE_2"/>
    <property type="match status" value="1"/>
</dbReference>
<accession>A0A2P2DVC5</accession>
<dbReference type="GO" id="GO:0004016">
    <property type="term" value="F:adenylate cyclase activity"/>
    <property type="evidence" value="ECO:0007669"/>
    <property type="project" value="UniProtKB-ARBA"/>
</dbReference>
<protein>
    <submittedName>
        <fullName evidence="3">Adenylate/guanylate cyclase catalytic domain protein</fullName>
    </submittedName>
</protein>
<keyword evidence="1" id="KW-0472">Membrane</keyword>
<evidence type="ECO:0000313" key="4">
    <source>
        <dbReference type="Proteomes" id="UP000245133"/>
    </source>
</evidence>
<keyword evidence="1" id="KW-1133">Transmembrane helix</keyword>
<proteinExistence type="predicted"/>
<feature type="transmembrane region" description="Helical" evidence="1">
    <location>
        <begin position="61"/>
        <end position="83"/>
    </location>
</feature>
<dbReference type="InterPro" id="IPR050697">
    <property type="entry name" value="Adenylyl/Guanylyl_Cyclase_3/4"/>
</dbReference>
<dbReference type="PANTHER" id="PTHR43081">
    <property type="entry name" value="ADENYLATE CYCLASE, TERMINAL-DIFFERENTIATION SPECIFIC-RELATED"/>
    <property type="match status" value="1"/>
</dbReference>
<dbReference type="Gene3D" id="3.30.70.1230">
    <property type="entry name" value="Nucleotide cyclase"/>
    <property type="match status" value="1"/>
</dbReference>
<keyword evidence="1" id="KW-0812">Transmembrane</keyword>
<dbReference type="Proteomes" id="UP000245133">
    <property type="component" value="Unassembled WGS sequence"/>
</dbReference>
<feature type="transmembrane region" description="Helical" evidence="1">
    <location>
        <begin position="119"/>
        <end position="139"/>
    </location>
</feature>
<organism evidence="3 4">
    <name type="scientific">Leptospira ryugenii</name>
    <dbReference type="NCBI Taxonomy" id="1917863"/>
    <lineage>
        <taxon>Bacteria</taxon>
        <taxon>Pseudomonadati</taxon>
        <taxon>Spirochaetota</taxon>
        <taxon>Spirochaetia</taxon>
        <taxon>Leptospirales</taxon>
        <taxon>Leptospiraceae</taxon>
        <taxon>Leptospira</taxon>
    </lineage>
</organism>
<evidence type="ECO:0000256" key="1">
    <source>
        <dbReference type="SAM" id="Phobius"/>
    </source>
</evidence>